<dbReference type="AlphaFoldDB" id="E1ZS02"/>
<feature type="domain" description="Protein kinase" evidence="1">
    <location>
        <begin position="1"/>
        <end position="192"/>
    </location>
</feature>
<proteinExistence type="predicted"/>
<dbReference type="InterPro" id="IPR001245">
    <property type="entry name" value="Ser-Thr/Tyr_kinase_cat_dom"/>
</dbReference>
<dbReference type="KEGG" id="cvr:CHLNCDRAFT_141030"/>
<dbReference type="Gene3D" id="1.10.510.10">
    <property type="entry name" value="Transferase(Phosphotransferase) domain 1"/>
    <property type="match status" value="1"/>
</dbReference>
<dbReference type="STRING" id="554065.E1ZS02"/>
<dbReference type="Proteomes" id="UP000008141">
    <property type="component" value="Unassembled WGS sequence"/>
</dbReference>
<reference evidence="2 3" key="1">
    <citation type="journal article" date="2010" name="Plant Cell">
        <title>The Chlorella variabilis NC64A genome reveals adaptation to photosymbiosis, coevolution with viruses, and cryptic sex.</title>
        <authorList>
            <person name="Blanc G."/>
            <person name="Duncan G."/>
            <person name="Agarkova I."/>
            <person name="Borodovsky M."/>
            <person name="Gurnon J."/>
            <person name="Kuo A."/>
            <person name="Lindquist E."/>
            <person name="Lucas S."/>
            <person name="Pangilinan J."/>
            <person name="Polle J."/>
            <person name="Salamov A."/>
            <person name="Terry A."/>
            <person name="Yamada T."/>
            <person name="Dunigan D.D."/>
            <person name="Grigoriev I.V."/>
            <person name="Claverie J.M."/>
            <person name="Van Etten J.L."/>
        </authorList>
    </citation>
    <scope>NUCLEOTIDE SEQUENCE [LARGE SCALE GENOMIC DNA]</scope>
    <source>
        <strain evidence="2 3">NC64A</strain>
    </source>
</reference>
<dbReference type="GO" id="GO:0005737">
    <property type="term" value="C:cytoplasm"/>
    <property type="evidence" value="ECO:0007669"/>
    <property type="project" value="TreeGrafter"/>
</dbReference>
<dbReference type="GO" id="GO:0005524">
    <property type="term" value="F:ATP binding"/>
    <property type="evidence" value="ECO:0007669"/>
    <property type="project" value="InterPro"/>
</dbReference>
<dbReference type="Pfam" id="PF07714">
    <property type="entry name" value="PK_Tyr_Ser-Thr"/>
    <property type="match status" value="1"/>
</dbReference>
<dbReference type="InterPro" id="IPR050167">
    <property type="entry name" value="Ser_Thr_protein_kinase"/>
</dbReference>
<sequence length="192" mass="21485">MSLDNQLLHRFEQEAALLADLRHDNILAIRGICIQPRAIVTEYCPRGSPFDALRRGCQDPEAAAELTWRRRLAFALGAAKDMLHLHTREPPVTYHDLRSANLLIDDSWSAKVTDIGLSHLLDDPASATAALTQSHVDPNPRWLAPEVISRWEETGVYLPQGSTAADVYAFGIVLWELLTWQLPFGTALVFIH</sequence>
<organism evidence="3">
    <name type="scientific">Chlorella variabilis</name>
    <name type="common">Green alga</name>
    <dbReference type="NCBI Taxonomy" id="554065"/>
    <lineage>
        <taxon>Eukaryota</taxon>
        <taxon>Viridiplantae</taxon>
        <taxon>Chlorophyta</taxon>
        <taxon>core chlorophytes</taxon>
        <taxon>Trebouxiophyceae</taxon>
        <taxon>Chlorellales</taxon>
        <taxon>Chlorellaceae</taxon>
        <taxon>Chlorella clade</taxon>
        <taxon>Chlorella</taxon>
    </lineage>
</organism>
<evidence type="ECO:0000313" key="2">
    <source>
        <dbReference type="EMBL" id="EFN51398.1"/>
    </source>
</evidence>
<evidence type="ECO:0000313" key="3">
    <source>
        <dbReference type="Proteomes" id="UP000008141"/>
    </source>
</evidence>
<dbReference type="SUPFAM" id="SSF56112">
    <property type="entry name" value="Protein kinase-like (PK-like)"/>
    <property type="match status" value="1"/>
</dbReference>
<dbReference type="InterPro" id="IPR000719">
    <property type="entry name" value="Prot_kinase_dom"/>
</dbReference>
<dbReference type="GO" id="GO:0007165">
    <property type="term" value="P:signal transduction"/>
    <property type="evidence" value="ECO:0007669"/>
    <property type="project" value="TreeGrafter"/>
</dbReference>
<dbReference type="PROSITE" id="PS50011">
    <property type="entry name" value="PROTEIN_KINASE_DOM"/>
    <property type="match status" value="1"/>
</dbReference>
<dbReference type="OMA" id="AIRGICI"/>
<keyword evidence="3" id="KW-1185">Reference proteome</keyword>
<dbReference type="RefSeq" id="XP_005843500.1">
    <property type="nucleotide sequence ID" value="XM_005843438.1"/>
</dbReference>
<evidence type="ECO:0000259" key="1">
    <source>
        <dbReference type="PROSITE" id="PS50011"/>
    </source>
</evidence>
<dbReference type="GeneID" id="17350855"/>
<dbReference type="eggNOG" id="KOG0192">
    <property type="taxonomic scope" value="Eukaryota"/>
</dbReference>
<name>E1ZS02_CHLVA</name>
<dbReference type="PANTHER" id="PTHR23257">
    <property type="entry name" value="SERINE-THREONINE PROTEIN KINASE"/>
    <property type="match status" value="1"/>
</dbReference>
<dbReference type="EMBL" id="GL433864">
    <property type="protein sequence ID" value="EFN51398.1"/>
    <property type="molecule type" value="Genomic_DNA"/>
</dbReference>
<accession>E1ZS02</accession>
<dbReference type="InParanoid" id="E1ZS02"/>
<dbReference type="InterPro" id="IPR011009">
    <property type="entry name" value="Kinase-like_dom_sf"/>
</dbReference>
<dbReference type="GO" id="GO:0004672">
    <property type="term" value="F:protein kinase activity"/>
    <property type="evidence" value="ECO:0007669"/>
    <property type="project" value="InterPro"/>
</dbReference>
<dbReference type="OrthoDB" id="535797at2759"/>
<gene>
    <name evidence="2" type="ORF">CHLNCDRAFT_141030</name>
</gene>
<protein>
    <recommendedName>
        <fullName evidence="1">Protein kinase domain-containing protein</fullName>
    </recommendedName>
</protein>